<dbReference type="RefSeq" id="WP_136372598.1">
    <property type="nucleotide sequence ID" value="NZ_SSOB01000040.1"/>
</dbReference>
<evidence type="ECO:0000256" key="4">
    <source>
        <dbReference type="ARBA" id="ARBA00022898"/>
    </source>
</evidence>
<comment type="subunit">
    <text evidence="3">Homodimer.</text>
</comment>
<comment type="similarity">
    <text evidence="2">Belongs to the class-IV pyridoxal-phosphate-dependent aminotransferase family.</text>
</comment>
<keyword evidence="4" id="KW-0663">Pyridoxal phosphate</keyword>
<dbReference type="GO" id="GO:0046394">
    <property type="term" value="P:carboxylic acid biosynthetic process"/>
    <property type="evidence" value="ECO:0007669"/>
    <property type="project" value="UniProtKB-ARBA"/>
</dbReference>
<dbReference type="GO" id="GO:0016829">
    <property type="term" value="F:lyase activity"/>
    <property type="evidence" value="ECO:0007669"/>
    <property type="project" value="UniProtKB-KW"/>
</dbReference>
<dbReference type="InterPro" id="IPR043132">
    <property type="entry name" value="BCAT-like_C"/>
</dbReference>
<evidence type="ECO:0000256" key="1">
    <source>
        <dbReference type="ARBA" id="ARBA00001933"/>
    </source>
</evidence>
<sequence>MRLLLDGQLMNSEEAVISVHDHGFLYGMGLFETFRTYGGKPWLLDWHAERLAEGCAALGIEYAPDARHMRRSVARLIEANGLEDQDAYIRWSVSAGDGAVGLPAEPYAKPREIVYAKPQAADEPERRSGKALRLLKLRRSEPEAVFRLKSFHYMNNILAKRELVAGGAAPGTEGLFLNAAGHVAEGMVSNVFWINGHTLRTPSLDCGPLAGVTRRYVLTLAAEQGLRVEEGAYAWEELPAADEVFVTSSIQEIVPVSRLEGPDGRTLPSKCGEYPGERTRNLMLQYRRDARGG</sequence>
<dbReference type="InterPro" id="IPR050571">
    <property type="entry name" value="Class-IV_PLP-Dep_Aminotrnsfr"/>
</dbReference>
<dbReference type="Gene3D" id="3.30.470.10">
    <property type="match status" value="1"/>
</dbReference>
<dbReference type="PANTHER" id="PTHR42743">
    <property type="entry name" value="AMINO-ACID AMINOTRANSFERASE"/>
    <property type="match status" value="1"/>
</dbReference>
<evidence type="ECO:0000256" key="2">
    <source>
        <dbReference type="ARBA" id="ARBA00009320"/>
    </source>
</evidence>
<dbReference type="OrthoDB" id="9805628at2"/>
<dbReference type="EMBL" id="SSOB01000040">
    <property type="protein sequence ID" value="THF74523.1"/>
    <property type="molecule type" value="Genomic_DNA"/>
</dbReference>
<comment type="caution">
    <text evidence="5">The sequence shown here is derived from an EMBL/GenBank/DDBJ whole genome shotgun (WGS) entry which is preliminary data.</text>
</comment>
<evidence type="ECO:0000313" key="6">
    <source>
        <dbReference type="Proteomes" id="UP000310636"/>
    </source>
</evidence>
<accession>A0A4S4BL52</accession>
<evidence type="ECO:0000256" key="3">
    <source>
        <dbReference type="ARBA" id="ARBA00011738"/>
    </source>
</evidence>
<dbReference type="InterPro" id="IPR001544">
    <property type="entry name" value="Aminotrans_IV"/>
</dbReference>
<proteinExistence type="inferred from homology"/>
<evidence type="ECO:0000313" key="5">
    <source>
        <dbReference type="EMBL" id="THF74523.1"/>
    </source>
</evidence>
<dbReference type="InterPro" id="IPR043131">
    <property type="entry name" value="BCAT-like_N"/>
</dbReference>
<dbReference type="PANTHER" id="PTHR42743:SF11">
    <property type="entry name" value="AMINODEOXYCHORISMATE LYASE"/>
    <property type="match status" value="1"/>
</dbReference>
<protein>
    <submittedName>
        <fullName evidence="5">4-amino-4-deoxychorismate lyase</fullName>
    </submittedName>
</protein>
<organism evidence="5 6">
    <name type="scientific">Cohnella fermenti</name>
    <dbReference type="NCBI Taxonomy" id="2565925"/>
    <lineage>
        <taxon>Bacteria</taxon>
        <taxon>Bacillati</taxon>
        <taxon>Bacillota</taxon>
        <taxon>Bacilli</taxon>
        <taxon>Bacillales</taxon>
        <taxon>Paenibacillaceae</taxon>
        <taxon>Cohnella</taxon>
    </lineage>
</organism>
<comment type="cofactor">
    <cofactor evidence="1">
        <name>pyridoxal 5'-phosphate</name>
        <dbReference type="ChEBI" id="CHEBI:597326"/>
    </cofactor>
</comment>
<dbReference type="GO" id="GO:0005829">
    <property type="term" value="C:cytosol"/>
    <property type="evidence" value="ECO:0007669"/>
    <property type="project" value="TreeGrafter"/>
</dbReference>
<reference evidence="5 6" key="1">
    <citation type="submission" date="2019-04" db="EMBL/GenBank/DDBJ databases">
        <title>Cohnella sp. nov. isolated from preserved vegetables.</title>
        <authorList>
            <person name="Lin S.-Y."/>
            <person name="Hung M.-H."/>
            <person name="Young C.-C."/>
        </authorList>
    </citation>
    <scope>NUCLEOTIDE SEQUENCE [LARGE SCALE GENOMIC DNA]</scope>
    <source>
        <strain evidence="5 6">CC-MHH1044</strain>
    </source>
</reference>
<dbReference type="Pfam" id="PF01063">
    <property type="entry name" value="Aminotran_4"/>
    <property type="match status" value="1"/>
</dbReference>
<dbReference type="SUPFAM" id="SSF56752">
    <property type="entry name" value="D-aminoacid aminotransferase-like PLP-dependent enzymes"/>
    <property type="match status" value="1"/>
</dbReference>
<name>A0A4S4BL52_9BACL</name>
<dbReference type="Gene3D" id="3.20.10.10">
    <property type="entry name" value="D-amino Acid Aminotransferase, subunit A, domain 2"/>
    <property type="match status" value="1"/>
</dbReference>
<dbReference type="InterPro" id="IPR036038">
    <property type="entry name" value="Aminotransferase-like"/>
</dbReference>
<keyword evidence="6" id="KW-1185">Reference proteome</keyword>
<dbReference type="Proteomes" id="UP000310636">
    <property type="component" value="Unassembled WGS sequence"/>
</dbReference>
<keyword evidence="5" id="KW-0456">Lyase</keyword>
<dbReference type="CDD" id="cd00449">
    <property type="entry name" value="PLPDE_IV"/>
    <property type="match status" value="1"/>
</dbReference>
<gene>
    <name evidence="5" type="ORF">E6C55_25215</name>
</gene>
<dbReference type="FunFam" id="3.20.10.10:FF:000002">
    <property type="entry name" value="D-alanine aminotransferase"/>
    <property type="match status" value="1"/>
</dbReference>
<dbReference type="AlphaFoldDB" id="A0A4S4BL52"/>
<dbReference type="GO" id="GO:0008652">
    <property type="term" value="P:amino acid biosynthetic process"/>
    <property type="evidence" value="ECO:0007669"/>
    <property type="project" value="UniProtKB-ARBA"/>
</dbReference>